<accession>D9Q0C6</accession>
<gene>
    <name evidence="1" type="ordered locus">ASAC_0357</name>
</gene>
<dbReference type="STRING" id="666510.ASAC_0357"/>
<sequence>MSKGAQFTYYKALLELLGLRELDVYRYSRKGQVSDVIRVLEPASHKVVNVDLGTARESLSYEEFLNRVKESLERNGIKISDRVWSSAIYKVKSLESKVQAKAQPPGEPAK</sequence>
<dbReference type="HOGENOM" id="CLU_172987_0_0_2"/>
<keyword evidence="2" id="KW-1185">Reference proteome</keyword>
<protein>
    <submittedName>
        <fullName evidence="1">Uncharacterized protein</fullName>
    </submittedName>
</protein>
<dbReference type="eggNOG" id="arCOG10984">
    <property type="taxonomic scope" value="Archaea"/>
</dbReference>
<name>D9Q0C6_ACIS3</name>
<dbReference type="OrthoDB" id="45927at2157"/>
<dbReference type="AlphaFoldDB" id="D9Q0C6"/>
<dbReference type="EMBL" id="CP001742">
    <property type="protein sequence ID" value="ADL18764.1"/>
    <property type="molecule type" value="Genomic_DNA"/>
</dbReference>
<dbReference type="InParanoid" id="D9Q0C6"/>
<evidence type="ECO:0000313" key="2">
    <source>
        <dbReference type="Proteomes" id="UP000000346"/>
    </source>
</evidence>
<dbReference type="Proteomes" id="UP000000346">
    <property type="component" value="Chromosome"/>
</dbReference>
<organism evidence="1 2">
    <name type="scientific">Acidilobus saccharovorans (strain DSM 16705 / JCM 18335 / VKM B-2471 / 345-15)</name>
    <dbReference type="NCBI Taxonomy" id="666510"/>
    <lineage>
        <taxon>Archaea</taxon>
        <taxon>Thermoproteota</taxon>
        <taxon>Thermoprotei</taxon>
        <taxon>Acidilobales</taxon>
        <taxon>Acidilobaceae</taxon>
        <taxon>Acidilobus</taxon>
    </lineage>
</organism>
<reference evidence="1 2" key="1">
    <citation type="journal article" date="2010" name="Appl. Environ. Microbiol.">
        <title>The genome sequence of the crenarchaeon Acidilobus saccharovorans supports a new order, Acidilobales, and suggests an important ecological role in terrestrial acidic hot springs.</title>
        <authorList>
            <person name="Mardanov A.V."/>
            <person name="Svetlitchnyi V.A."/>
            <person name="Beletsky A.V."/>
            <person name="Prokofeva M.I."/>
            <person name="Bonch-Osmolovskaya E.A."/>
            <person name="Ravin N.V."/>
            <person name="Skryabin K.G."/>
        </authorList>
    </citation>
    <scope>NUCLEOTIDE SEQUENCE [LARGE SCALE GENOMIC DNA]</scope>
    <source>
        <strain evidence="2">DSM 16705 / JCM 18335 / VKM B-2471 / 345-15</strain>
    </source>
</reference>
<proteinExistence type="predicted"/>
<dbReference type="KEGG" id="asc:ASAC_0357"/>
<dbReference type="GeneID" id="9498581"/>
<evidence type="ECO:0000313" key="1">
    <source>
        <dbReference type="EMBL" id="ADL18764.1"/>
    </source>
</evidence>
<dbReference type="RefSeq" id="WP_013266276.1">
    <property type="nucleotide sequence ID" value="NC_014374.1"/>
</dbReference>